<sequence length="70" mass="7948">MDNEAQENEQNITFFLIQTAWMGQSLPLFKSDPLTGALAWNADCLDGWPINFRESGEGPLWLLPVSPRLR</sequence>
<name>A0A2P2PX91_RHIMU</name>
<dbReference type="AlphaFoldDB" id="A0A2P2PX91"/>
<proteinExistence type="predicted"/>
<organism evidence="1">
    <name type="scientific">Rhizophora mucronata</name>
    <name type="common">Asiatic mangrove</name>
    <dbReference type="NCBI Taxonomy" id="61149"/>
    <lineage>
        <taxon>Eukaryota</taxon>
        <taxon>Viridiplantae</taxon>
        <taxon>Streptophyta</taxon>
        <taxon>Embryophyta</taxon>
        <taxon>Tracheophyta</taxon>
        <taxon>Spermatophyta</taxon>
        <taxon>Magnoliopsida</taxon>
        <taxon>eudicotyledons</taxon>
        <taxon>Gunneridae</taxon>
        <taxon>Pentapetalae</taxon>
        <taxon>rosids</taxon>
        <taxon>fabids</taxon>
        <taxon>Malpighiales</taxon>
        <taxon>Rhizophoraceae</taxon>
        <taxon>Rhizophora</taxon>
    </lineage>
</organism>
<protein>
    <submittedName>
        <fullName evidence="1">Myb transcription factor</fullName>
    </submittedName>
</protein>
<dbReference type="EMBL" id="GGEC01078882">
    <property type="protein sequence ID" value="MBX59366.1"/>
    <property type="molecule type" value="Transcribed_RNA"/>
</dbReference>
<accession>A0A2P2PX91</accession>
<reference evidence="1" key="1">
    <citation type="submission" date="2018-02" db="EMBL/GenBank/DDBJ databases">
        <title>Rhizophora mucronata_Transcriptome.</title>
        <authorList>
            <person name="Meera S.P."/>
            <person name="Sreeshan A."/>
            <person name="Augustine A."/>
        </authorList>
    </citation>
    <scope>NUCLEOTIDE SEQUENCE</scope>
    <source>
        <tissue evidence="1">Leaf</tissue>
    </source>
</reference>
<evidence type="ECO:0000313" key="1">
    <source>
        <dbReference type="EMBL" id="MBX59366.1"/>
    </source>
</evidence>